<dbReference type="OrthoDB" id="3251507at2759"/>
<gene>
    <name evidence="1" type="ORF">EDB81DRAFT_932741</name>
</gene>
<dbReference type="Pfam" id="PF14441">
    <property type="entry name" value="OTT_1508_deam"/>
    <property type="match status" value="1"/>
</dbReference>
<dbReference type="AlphaFoldDB" id="A0A9P9EZK5"/>
<accession>A0A9P9EZK5</accession>
<sequence>MYRIVGWGPEPGCLAACQMQATNWANEIVPLTSSLIHKFYEPLVLLNALNVATRNTAVATNAEASINTGDDEEVFKAFVYKLAHVCDNVKGELGATITAFYVLRDQDAEDIVHYWFASNQRSQEELETTKTYVESLISQVNNAPKDALRQKPVFKALLSNVLIFNRRRVTYYIRQMMIRAYECVNVCFDSLDETDQAVGDKIKELMNLIVSYTLADASEQAFAERCCRIIGMLERLQLSSSGPKIAERAAQGRMLGVSSEQCWSNLQHMINRTLAYSQSVRFMLKAKEKWPSLFNHFDVSFYESSERMSRPSRNKSQTADSIVGRMTRKPKIMETFRSYVRDLQMFDLDALIQEEYRREAFRPIVHSEVLLLDQLEKKGLLENRFFFNDWMYIGSSKPTCKLCDHYFECHPSKIGRRPTHGNLYLSWRFPDVLTTQGADGVQKRQDMCDRVLLKVRKEAFDIVKKKTPSSYKGEDSFTNSAAFTVDLPIDHGSDGDVDDLASMLGQVDLE</sequence>
<evidence type="ECO:0000313" key="2">
    <source>
        <dbReference type="Proteomes" id="UP000738349"/>
    </source>
</evidence>
<comment type="caution">
    <text evidence="1">The sequence shown here is derived from an EMBL/GenBank/DDBJ whole genome shotgun (WGS) entry which is preliminary data.</text>
</comment>
<keyword evidence="2" id="KW-1185">Reference proteome</keyword>
<protein>
    <submittedName>
        <fullName evidence="1">Uncharacterized protein</fullName>
    </submittedName>
</protein>
<dbReference type="EMBL" id="JAGMUV010000007">
    <property type="protein sequence ID" value="KAH7148372.1"/>
    <property type="molecule type" value="Genomic_DNA"/>
</dbReference>
<dbReference type="PANTHER" id="PTHR42037:SF1">
    <property type="match status" value="1"/>
</dbReference>
<organism evidence="1 2">
    <name type="scientific">Dactylonectria macrodidyma</name>
    <dbReference type="NCBI Taxonomy" id="307937"/>
    <lineage>
        <taxon>Eukaryota</taxon>
        <taxon>Fungi</taxon>
        <taxon>Dikarya</taxon>
        <taxon>Ascomycota</taxon>
        <taxon>Pezizomycotina</taxon>
        <taxon>Sordariomycetes</taxon>
        <taxon>Hypocreomycetidae</taxon>
        <taxon>Hypocreales</taxon>
        <taxon>Nectriaceae</taxon>
        <taxon>Dactylonectria</taxon>
    </lineage>
</organism>
<dbReference type="PANTHER" id="PTHR42037">
    <property type="match status" value="1"/>
</dbReference>
<name>A0A9P9EZK5_9HYPO</name>
<reference evidence="1" key="1">
    <citation type="journal article" date="2021" name="Nat. Commun.">
        <title>Genetic determinants of endophytism in the Arabidopsis root mycobiome.</title>
        <authorList>
            <person name="Mesny F."/>
            <person name="Miyauchi S."/>
            <person name="Thiergart T."/>
            <person name="Pickel B."/>
            <person name="Atanasova L."/>
            <person name="Karlsson M."/>
            <person name="Huettel B."/>
            <person name="Barry K.W."/>
            <person name="Haridas S."/>
            <person name="Chen C."/>
            <person name="Bauer D."/>
            <person name="Andreopoulos W."/>
            <person name="Pangilinan J."/>
            <person name="LaButti K."/>
            <person name="Riley R."/>
            <person name="Lipzen A."/>
            <person name="Clum A."/>
            <person name="Drula E."/>
            <person name="Henrissat B."/>
            <person name="Kohler A."/>
            <person name="Grigoriev I.V."/>
            <person name="Martin F.M."/>
            <person name="Hacquard S."/>
        </authorList>
    </citation>
    <scope>NUCLEOTIDE SEQUENCE</scope>
    <source>
        <strain evidence="1">MPI-CAGE-AT-0147</strain>
    </source>
</reference>
<evidence type="ECO:0000313" key="1">
    <source>
        <dbReference type="EMBL" id="KAH7148372.1"/>
    </source>
</evidence>
<proteinExistence type="predicted"/>
<dbReference type="InterPro" id="IPR027796">
    <property type="entry name" value="OTT_1508_deam-like"/>
</dbReference>
<dbReference type="Proteomes" id="UP000738349">
    <property type="component" value="Unassembled WGS sequence"/>
</dbReference>